<keyword evidence="1" id="KW-0472">Membrane</keyword>
<keyword evidence="1" id="KW-0812">Transmembrane</keyword>
<proteinExistence type="predicted"/>
<dbReference type="Proteomes" id="UP000281899">
    <property type="component" value="Unassembled WGS sequence"/>
</dbReference>
<dbReference type="RefSeq" id="WP_120232824.1">
    <property type="nucleotide sequence ID" value="NZ_JALRGU010000012.1"/>
</dbReference>
<dbReference type="EMBL" id="RJTW01000007">
    <property type="protein sequence ID" value="ROH89989.1"/>
    <property type="molecule type" value="Genomic_DNA"/>
</dbReference>
<evidence type="ECO:0000313" key="2">
    <source>
        <dbReference type="EMBL" id="ROH89989.1"/>
    </source>
</evidence>
<dbReference type="GeneID" id="301713985"/>
<protein>
    <recommendedName>
        <fullName evidence="4">DUF2500 family protein</fullName>
    </recommendedName>
</protein>
<evidence type="ECO:0000256" key="1">
    <source>
        <dbReference type="SAM" id="Phobius"/>
    </source>
</evidence>
<gene>
    <name evidence="2" type="ORF">EGI15_15020</name>
</gene>
<organism evidence="2 3">
    <name type="scientific">Chryseobacterium cucumeris</name>
    <dbReference type="NCBI Taxonomy" id="1813611"/>
    <lineage>
        <taxon>Bacteria</taxon>
        <taxon>Pseudomonadati</taxon>
        <taxon>Bacteroidota</taxon>
        <taxon>Flavobacteriia</taxon>
        <taxon>Flavobacteriales</taxon>
        <taxon>Weeksellaceae</taxon>
        <taxon>Chryseobacterium group</taxon>
        <taxon>Chryseobacterium</taxon>
    </lineage>
</organism>
<keyword evidence="1" id="KW-1133">Transmembrane helix</keyword>
<reference evidence="2 3" key="1">
    <citation type="submission" date="2018-11" db="EMBL/GenBank/DDBJ databases">
        <title>Proposal to divide the Flavobacteriaceae and reorganize its genera based on Amino Acid Identity values calculated from whole genome sequences.</title>
        <authorList>
            <person name="Nicholson A.C."/>
            <person name="Gulvik C.A."/>
            <person name="Whitney A.M."/>
            <person name="Humrighouse B.W."/>
            <person name="Bell M."/>
            <person name="Holmes B."/>
            <person name="Steigerwalt A."/>
            <person name="Villarma A."/>
            <person name="Sheth M."/>
            <person name="Batra D."/>
            <person name="Pryor J."/>
            <person name="Bernardet J.-F."/>
            <person name="Hugo C."/>
            <person name="Kampfer P."/>
            <person name="Newman J."/>
            <person name="Mcquiston J.R."/>
        </authorList>
    </citation>
    <scope>NUCLEOTIDE SEQUENCE [LARGE SCALE GENOMIC DNA]</scope>
    <source>
        <strain evidence="2 3">G0235</strain>
    </source>
</reference>
<feature type="transmembrane region" description="Helical" evidence="1">
    <location>
        <begin position="31"/>
        <end position="54"/>
    </location>
</feature>
<evidence type="ECO:0000313" key="3">
    <source>
        <dbReference type="Proteomes" id="UP000281899"/>
    </source>
</evidence>
<accession>A0ABX9X2F9</accession>
<sequence length="170" mass="19741">MKRILQILILFIIDFLVIWIWFYDIDPDPSISIAVVIMYPLLFFINLLAGGILWITKKKNLSRLFIINSVVSVAIASFLWPNAIRRHQNQIWISYSFHHNAKNYNISIHKPDHTFMMTESVNPGSSTSFLEGVCNYENGKIILKTDSTRYSIEHNVLIGFTKNKIPLKKE</sequence>
<name>A0ABX9X2F9_9FLAO</name>
<feature type="transmembrane region" description="Helical" evidence="1">
    <location>
        <begin position="61"/>
        <end position="80"/>
    </location>
</feature>
<feature type="transmembrane region" description="Helical" evidence="1">
    <location>
        <begin position="7"/>
        <end position="25"/>
    </location>
</feature>
<comment type="caution">
    <text evidence="2">The sequence shown here is derived from an EMBL/GenBank/DDBJ whole genome shotgun (WGS) entry which is preliminary data.</text>
</comment>
<keyword evidence="3" id="KW-1185">Reference proteome</keyword>
<evidence type="ECO:0008006" key="4">
    <source>
        <dbReference type="Google" id="ProtNLM"/>
    </source>
</evidence>